<name>A0A372NVT4_9SPHI</name>
<dbReference type="Gene3D" id="3.30.1330.60">
    <property type="entry name" value="OmpA-like domain"/>
    <property type="match status" value="1"/>
</dbReference>
<evidence type="ECO:0000313" key="7">
    <source>
        <dbReference type="EMBL" id="RFZ94250.1"/>
    </source>
</evidence>
<proteinExistence type="predicted"/>
<accession>A0A372NVT4</accession>
<dbReference type="InterPro" id="IPR036737">
    <property type="entry name" value="OmpA-like_sf"/>
</dbReference>
<dbReference type="Proteomes" id="UP000264217">
    <property type="component" value="Unassembled WGS sequence"/>
</dbReference>
<dbReference type="PRINTS" id="PR01021">
    <property type="entry name" value="OMPADOMAIN"/>
</dbReference>
<dbReference type="RefSeq" id="WP_117389815.1">
    <property type="nucleotide sequence ID" value="NZ_QWDC01000001.1"/>
</dbReference>
<dbReference type="InterPro" id="IPR006690">
    <property type="entry name" value="OMPA-like_CS"/>
</dbReference>
<dbReference type="PANTHER" id="PTHR30329">
    <property type="entry name" value="STATOR ELEMENT OF FLAGELLAR MOTOR COMPLEX"/>
    <property type="match status" value="1"/>
</dbReference>
<dbReference type="EMBL" id="QWDC01000001">
    <property type="protein sequence ID" value="RFZ94250.1"/>
    <property type="molecule type" value="Genomic_DNA"/>
</dbReference>
<dbReference type="PANTHER" id="PTHR30329:SF21">
    <property type="entry name" value="LIPOPROTEIN YIAD-RELATED"/>
    <property type="match status" value="1"/>
</dbReference>
<dbReference type="SUPFAM" id="SSF103088">
    <property type="entry name" value="OmpA-like"/>
    <property type="match status" value="1"/>
</dbReference>
<dbReference type="OrthoDB" id="853367at2"/>
<dbReference type="InterPro" id="IPR006664">
    <property type="entry name" value="OMP_bac"/>
</dbReference>
<keyword evidence="5" id="KW-0812">Transmembrane</keyword>
<comment type="subcellular location">
    <subcellularLocation>
        <location evidence="1">Cell outer membrane</location>
    </subcellularLocation>
</comment>
<dbReference type="Pfam" id="PF00691">
    <property type="entry name" value="OmpA"/>
    <property type="match status" value="1"/>
</dbReference>
<keyword evidence="5" id="KW-1133">Transmembrane helix</keyword>
<organism evidence="7 8">
    <name type="scientific">Mucilaginibacter conchicola</name>
    <dbReference type="NCBI Taxonomy" id="2303333"/>
    <lineage>
        <taxon>Bacteria</taxon>
        <taxon>Pseudomonadati</taxon>
        <taxon>Bacteroidota</taxon>
        <taxon>Sphingobacteriia</taxon>
        <taxon>Sphingobacteriales</taxon>
        <taxon>Sphingobacteriaceae</taxon>
        <taxon>Mucilaginibacter</taxon>
    </lineage>
</organism>
<keyword evidence="3" id="KW-0998">Cell outer membrane</keyword>
<evidence type="ECO:0000256" key="2">
    <source>
        <dbReference type="ARBA" id="ARBA00023136"/>
    </source>
</evidence>
<evidence type="ECO:0000256" key="3">
    <source>
        <dbReference type="ARBA" id="ARBA00023237"/>
    </source>
</evidence>
<evidence type="ECO:0000259" key="6">
    <source>
        <dbReference type="PROSITE" id="PS51123"/>
    </source>
</evidence>
<evidence type="ECO:0000256" key="4">
    <source>
        <dbReference type="PROSITE-ProRule" id="PRU00473"/>
    </source>
</evidence>
<dbReference type="InterPro" id="IPR050330">
    <property type="entry name" value="Bact_OuterMem_StrucFunc"/>
</dbReference>
<dbReference type="PROSITE" id="PS01068">
    <property type="entry name" value="OMPA_1"/>
    <property type="match status" value="1"/>
</dbReference>
<feature type="transmembrane region" description="Helical" evidence="5">
    <location>
        <begin position="12"/>
        <end position="32"/>
    </location>
</feature>
<dbReference type="InterPro" id="IPR006665">
    <property type="entry name" value="OmpA-like"/>
</dbReference>
<keyword evidence="8" id="KW-1185">Reference proteome</keyword>
<keyword evidence="2 4" id="KW-0472">Membrane</keyword>
<gene>
    <name evidence="7" type="ORF">D0C36_01455</name>
</gene>
<evidence type="ECO:0000256" key="1">
    <source>
        <dbReference type="ARBA" id="ARBA00004442"/>
    </source>
</evidence>
<sequence>MAQLDVQPKKHSSAWLLIIFLILAAGAAVLLYKGCNKSSPLKVDAADTIKQDTAKLDSNTIVTTQPDWSKIDFNIPASNYEEVTDTAVIVKGNDHYTIYSLGENILFKKGDSKIMPASETALQQVVTSLIKRYKDANIGVYGHTDSIGNTIANKNLGAARAEAVKDWLTKQGRLPVDQISIHSMGEQQPVATNATEKGRALNRSVEIVAFPDKAAQ</sequence>
<dbReference type="AlphaFoldDB" id="A0A372NVT4"/>
<dbReference type="GO" id="GO:0009279">
    <property type="term" value="C:cell outer membrane"/>
    <property type="evidence" value="ECO:0007669"/>
    <property type="project" value="UniProtKB-SubCell"/>
</dbReference>
<protein>
    <submittedName>
        <fullName evidence="7">OmpA family protein</fullName>
    </submittedName>
</protein>
<dbReference type="CDD" id="cd07185">
    <property type="entry name" value="OmpA_C-like"/>
    <property type="match status" value="1"/>
</dbReference>
<comment type="caution">
    <text evidence="7">The sequence shown here is derived from an EMBL/GenBank/DDBJ whole genome shotgun (WGS) entry which is preliminary data.</text>
</comment>
<dbReference type="PROSITE" id="PS51123">
    <property type="entry name" value="OMPA_2"/>
    <property type="match status" value="1"/>
</dbReference>
<reference evidence="7 8" key="1">
    <citation type="submission" date="2018-08" db="EMBL/GenBank/DDBJ databases">
        <title>Mucilaginibacter sp. MYSH2.</title>
        <authorList>
            <person name="Seo T."/>
        </authorList>
    </citation>
    <scope>NUCLEOTIDE SEQUENCE [LARGE SCALE GENOMIC DNA]</scope>
    <source>
        <strain evidence="7 8">MYSH2</strain>
    </source>
</reference>
<feature type="domain" description="OmpA-like" evidence="6">
    <location>
        <begin position="94"/>
        <end position="213"/>
    </location>
</feature>
<evidence type="ECO:0000313" key="8">
    <source>
        <dbReference type="Proteomes" id="UP000264217"/>
    </source>
</evidence>
<evidence type="ECO:0000256" key="5">
    <source>
        <dbReference type="SAM" id="Phobius"/>
    </source>
</evidence>